<dbReference type="EnsemblMetazoa" id="MESCA006841-RA">
    <property type="protein sequence ID" value="MESCA006841-PA"/>
    <property type="gene ID" value="MESCA006841"/>
</dbReference>
<dbReference type="PROSITE" id="PS00233">
    <property type="entry name" value="CHIT_BIND_RR_1"/>
    <property type="match status" value="1"/>
</dbReference>
<name>T1GT21_MEGSC</name>
<dbReference type="AlphaFoldDB" id="T1GT21"/>
<dbReference type="EMBL" id="CAQQ02175412">
    <property type="status" value="NOT_ANNOTATED_CDS"/>
    <property type="molecule type" value="Genomic_DNA"/>
</dbReference>
<feature type="compositionally biased region" description="Polar residues" evidence="3">
    <location>
        <begin position="155"/>
        <end position="165"/>
    </location>
</feature>
<dbReference type="PROSITE" id="PS51155">
    <property type="entry name" value="CHIT_BIND_RR_2"/>
    <property type="match status" value="1"/>
</dbReference>
<evidence type="ECO:0000256" key="3">
    <source>
        <dbReference type="SAM" id="MobiDB-lite"/>
    </source>
</evidence>
<dbReference type="PRINTS" id="PR00947">
    <property type="entry name" value="CUTICLE"/>
</dbReference>
<organism evidence="5 6">
    <name type="scientific">Megaselia scalaris</name>
    <name type="common">Humpbacked fly</name>
    <name type="synonym">Phora scalaris</name>
    <dbReference type="NCBI Taxonomy" id="36166"/>
    <lineage>
        <taxon>Eukaryota</taxon>
        <taxon>Metazoa</taxon>
        <taxon>Ecdysozoa</taxon>
        <taxon>Arthropoda</taxon>
        <taxon>Hexapoda</taxon>
        <taxon>Insecta</taxon>
        <taxon>Pterygota</taxon>
        <taxon>Neoptera</taxon>
        <taxon>Endopterygota</taxon>
        <taxon>Diptera</taxon>
        <taxon>Brachycera</taxon>
        <taxon>Muscomorpha</taxon>
        <taxon>Platypezoidea</taxon>
        <taxon>Phoridae</taxon>
        <taxon>Megaseliini</taxon>
        <taxon>Megaselia</taxon>
    </lineage>
</organism>
<evidence type="ECO:0000313" key="5">
    <source>
        <dbReference type="EnsemblMetazoa" id="MESCA006841-PA"/>
    </source>
</evidence>
<dbReference type="PANTHER" id="PTHR10380">
    <property type="entry name" value="CUTICLE PROTEIN"/>
    <property type="match status" value="1"/>
</dbReference>
<dbReference type="GO" id="GO:0062129">
    <property type="term" value="C:chitin-based extracellular matrix"/>
    <property type="evidence" value="ECO:0007669"/>
    <property type="project" value="TreeGrafter"/>
</dbReference>
<feature type="region of interest" description="Disordered" evidence="3">
    <location>
        <begin position="154"/>
        <end position="186"/>
    </location>
</feature>
<feature type="chain" id="PRO_5012587771" evidence="4">
    <location>
        <begin position="16"/>
        <end position="371"/>
    </location>
</feature>
<dbReference type="PANTHER" id="PTHR10380:SF241">
    <property type="entry name" value="CUTICULAR PROTEIN 47EG-RELATED"/>
    <property type="match status" value="1"/>
</dbReference>
<sequence>MKIFLFYCLVALVRCAPQRQQSGEPVPIIRQEQEVNFDGSYKWSFEAGNGISASEEGYLKNAGNPNAEAQFAQGQFAYTAPDGTPIQLSYVADENGFQPQGAHLPTPPPIPPAIQKALQYIATAPPLQDSAPRRGTPRTVTTQTRSVVKTRAISPASSNSGQYVSGNEGRYVRSGNEGQYVPNNDDKYDHVDVKYVGDKKLPKLQKSTYKIGKTAFALAKQAIITAKAIPFTTTPDYIPTEPPTAAPRLITTQPRFNNHQQSRLVTTQPFRPPLTTSRSPDQPQEWLIIRSKNEVNQDRYHSLYETGNGILAEEAGQIQKLDRDEEGLDLVDTTNILEMMGSCIKLDTLRTIMASMLKVNNKYFEKTIYDR</sequence>
<feature type="signal peptide" evidence="4">
    <location>
        <begin position="1"/>
        <end position="15"/>
    </location>
</feature>
<reference evidence="5" key="2">
    <citation type="submission" date="2015-06" db="UniProtKB">
        <authorList>
            <consortium name="EnsemblMetazoa"/>
        </authorList>
    </citation>
    <scope>IDENTIFICATION</scope>
</reference>
<keyword evidence="6" id="KW-1185">Reference proteome</keyword>
<proteinExistence type="predicted"/>
<protein>
    <submittedName>
        <fullName evidence="5">Uncharacterized protein</fullName>
    </submittedName>
</protein>
<dbReference type="GO" id="GO:0008010">
    <property type="term" value="F:structural constituent of chitin-based larval cuticle"/>
    <property type="evidence" value="ECO:0007669"/>
    <property type="project" value="TreeGrafter"/>
</dbReference>
<dbReference type="EMBL" id="CAQQ02175411">
    <property type="status" value="NOT_ANNOTATED_CDS"/>
    <property type="molecule type" value="Genomic_DNA"/>
</dbReference>
<evidence type="ECO:0000256" key="2">
    <source>
        <dbReference type="PROSITE-ProRule" id="PRU00497"/>
    </source>
</evidence>
<reference evidence="6" key="1">
    <citation type="submission" date="2013-02" db="EMBL/GenBank/DDBJ databases">
        <authorList>
            <person name="Hughes D."/>
        </authorList>
    </citation>
    <scope>NUCLEOTIDE SEQUENCE</scope>
    <source>
        <strain>Durham</strain>
        <strain evidence="6">NC isolate 2 -- Noor lab</strain>
    </source>
</reference>
<evidence type="ECO:0000313" key="6">
    <source>
        <dbReference type="Proteomes" id="UP000015102"/>
    </source>
</evidence>
<dbReference type="HOGENOM" id="CLU_746594_0_0_1"/>
<dbReference type="Proteomes" id="UP000015102">
    <property type="component" value="Unassembled WGS sequence"/>
</dbReference>
<dbReference type="Pfam" id="PF00379">
    <property type="entry name" value="Chitin_bind_4"/>
    <property type="match status" value="1"/>
</dbReference>
<evidence type="ECO:0000256" key="1">
    <source>
        <dbReference type="ARBA" id="ARBA00022460"/>
    </source>
</evidence>
<dbReference type="InterPro" id="IPR000618">
    <property type="entry name" value="Insect_cuticle"/>
</dbReference>
<accession>T1GT21</accession>
<dbReference type="InterPro" id="IPR050468">
    <property type="entry name" value="Cuticle_Struct_Prot"/>
</dbReference>
<keyword evidence="1 2" id="KW-0193">Cuticle</keyword>
<keyword evidence="4" id="KW-0732">Signal</keyword>
<dbReference type="InterPro" id="IPR031311">
    <property type="entry name" value="CHIT_BIND_RR_consensus"/>
</dbReference>
<dbReference type="STRING" id="36166.T1GT21"/>
<evidence type="ECO:0000256" key="4">
    <source>
        <dbReference type="SAM" id="SignalP"/>
    </source>
</evidence>